<dbReference type="PANTHER" id="PTHR43596">
    <property type="entry name" value="ADP,ATP CARRIER PROTEIN"/>
    <property type="match status" value="1"/>
</dbReference>
<dbReference type="AlphaFoldDB" id="A0A370WTM7"/>
<feature type="transmembrane region" description="Helical" evidence="5">
    <location>
        <begin position="136"/>
        <end position="157"/>
    </location>
</feature>
<dbReference type="SUPFAM" id="SSF103473">
    <property type="entry name" value="MFS general substrate transporter"/>
    <property type="match status" value="1"/>
</dbReference>
<feature type="transmembrane region" description="Helical" evidence="5">
    <location>
        <begin position="194"/>
        <end position="216"/>
    </location>
</feature>
<dbReference type="InterPro" id="IPR036259">
    <property type="entry name" value="MFS_trans_sf"/>
</dbReference>
<comment type="caution">
    <text evidence="6">The sequence shown here is derived from an EMBL/GenBank/DDBJ whole genome shotgun (WGS) entry which is preliminary data.</text>
</comment>
<evidence type="ECO:0000256" key="1">
    <source>
        <dbReference type="ARBA" id="ARBA00022692"/>
    </source>
</evidence>
<evidence type="ECO:0000313" key="6">
    <source>
        <dbReference type="EMBL" id="RDS79357.1"/>
    </source>
</evidence>
<feature type="transmembrane region" description="Helical" evidence="5">
    <location>
        <begin position="253"/>
        <end position="274"/>
    </location>
</feature>
<feature type="compositionally biased region" description="Polar residues" evidence="4">
    <location>
        <begin position="451"/>
        <end position="460"/>
    </location>
</feature>
<keyword evidence="3 5" id="KW-0472">Membrane</keyword>
<feature type="transmembrane region" description="Helical" evidence="5">
    <location>
        <begin position="78"/>
        <end position="97"/>
    </location>
</feature>
<name>A0A370WTM7_9GAMM</name>
<feature type="transmembrane region" description="Helical" evidence="5">
    <location>
        <begin position="344"/>
        <end position="363"/>
    </location>
</feature>
<dbReference type="PANTHER" id="PTHR43596:SF1">
    <property type="entry name" value="ADP,ATP CARRIER PROTEIN"/>
    <property type="match status" value="1"/>
</dbReference>
<feature type="transmembrane region" description="Helical" evidence="5">
    <location>
        <begin position="412"/>
        <end position="434"/>
    </location>
</feature>
<feature type="transmembrane region" description="Helical" evidence="5">
    <location>
        <begin position="286"/>
        <end position="304"/>
    </location>
</feature>
<evidence type="ECO:0000313" key="7">
    <source>
        <dbReference type="Proteomes" id="UP000254258"/>
    </source>
</evidence>
<dbReference type="EMBL" id="QRBE01000014">
    <property type="protein sequence ID" value="RDS79357.1"/>
    <property type="molecule type" value="Genomic_DNA"/>
</dbReference>
<evidence type="ECO:0000256" key="2">
    <source>
        <dbReference type="ARBA" id="ARBA00022989"/>
    </source>
</evidence>
<dbReference type="InterPro" id="IPR011701">
    <property type="entry name" value="MFS"/>
</dbReference>
<keyword evidence="2 5" id="KW-1133">Transmembrane helix</keyword>
<dbReference type="OrthoDB" id="199378at2"/>
<feature type="transmembrane region" description="Helical" evidence="5">
    <location>
        <begin position="169"/>
        <end position="188"/>
    </location>
</feature>
<feature type="transmembrane region" description="Helical" evidence="5">
    <location>
        <begin position="104"/>
        <end position="124"/>
    </location>
</feature>
<protein>
    <submittedName>
        <fullName evidence="6">MFS transporter</fullName>
    </submittedName>
</protein>
<accession>A0A370WTM7</accession>
<feature type="region of interest" description="Disordered" evidence="4">
    <location>
        <begin position="1"/>
        <end position="35"/>
    </location>
</feature>
<dbReference type="Proteomes" id="UP000254258">
    <property type="component" value="Unassembled WGS sequence"/>
</dbReference>
<dbReference type="Pfam" id="PF07690">
    <property type="entry name" value="MFS_1"/>
    <property type="match status" value="1"/>
</dbReference>
<reference evidence="6 7" key="1">
    <citation type="submission" date="2018-07" db="EMBL/GenBank/DDBJ databases">
        <title>Dyella monticola sp. nov. and Dyella psychrodurans sp. nov. isolated from monsoon evergreen broad-leaved forest soil of Dinghu Mountain, China.</title>
        <authorList>
            <person name="Gao Z."/>
            <person name="Qiu L."/>
        </authorList>
    </citation>
    <scope>NUCLEOTIDE SEQUENCE [LARGE SCALE GENOMIC DNA]</scope>
    <source>
        <strain evidence="6 7">4G-K06</strain>
    </source>
</reference>
<evidence type="ECO:0000256" key="3">
    <source>
        <dbReference type="ARBA" id="ARBA00023136"/>
    </source>
</evidence>
<dbReference type="GO" id="GO:0022857">
    <property type="term" value="F:transmembrane transporter activity"/>
    <property type="evidence" value="ECO:0007669"/>
    <property type="project" value="InterPro"/>
</dbReference>
<organism evidence="6 7">
    <name type="scientific">Dyella monticola</name>
    <dbReference type="NCBI Taxonomy" id="1927958"/>
    <lineage>
        <taxon>Bacteria</taxon>
        <taxon>Pseudomonadati</taxon>
        <taxon>Pseudomonadota</taxon>
        <taxon>Gammaproteobacteria</taxon>
        <taxon>Lysobacterales</taxon>
        <taxon>Rhodanobacteraceae</taxon>
        <taxon>Dyella</taxon>
    </lineage>
</organism>
<dbReference type="Gene3D" id="1.20.1250.20">
    <property type="entry name" value="MFS general substrate transporter like domains"/>
    <property type="match status" value="1"/>
</dbReference>
<feature type="transmembrane region" description="Helical" evidence="5">
    <location>
        <begin position="39"/>
        <end position="58"/>
    </location>
</feature>
<proteinExistence type="predicted"/>
<gene>
    <name evidence="6" type="ORF">DWU98_18240</name>
</gene>
<keyword evidence="1 5" id="KW-0812">Transmembrane</keyword>
<evidence type="ECO:0000256" key="5">
    <source>
        <dbReference type="SAM" id="Phobius"/>
    </source>
</evidence>
<feature type="region of interest" description="Disordered" evidence="4">
    <location>
        <begin position="441"/>
        <end position="460"/>
    </location>
</feature>
<keyword evidence="7" id="KW-1185">Reference proteome</keyword>
<evidence type="ECO:0000256" key="4">
    <source>
        <dbReference type="SAM" id="MobiDB-lite"/>
    </source>
</evidence>
<sequence>MDYSLPRTRASPTHGRLAPPPTGHHPVRLSSDVSPHRDATPVTSALAFFFLLTAYYIIRPVRDQLGGAVGSTQLPLFYAATFLAMVLLTPVFGALVARFPRRRLLGWSYSFFIVCLLLFIPAFVAQDRIGARALGVVFFIWVSVFNLFVVSLFWSFMADVFDSRRAREVFSLIALGGMAGALFGPMVTSLLVGWLGVAPLLLISAVMLGMSLLLLLRISVQHSNDHAAEQPVGGSLWAGVCELWSRPFLRWMAILMLLGDGVGTLGYALVADYAKAHLTSAGVRTAFYAHIDLAANLLGVLLQLTFSRWLLMYRGALWTLVLPQLVNLLLLVMVAIGGHAQWSLLGYGVPLLAIMMAGTRGFMYGMTKPASDALYTRVPRETRYKGKNFVETAVWRFGDVAITTGISGLVKLGVAVGGIALIGVGASSVAAWVARKAAMSPDLAPEPGSREQPTGNENLA</sequence>
<feature type="transmembrane region" description="Helical" evidence="5">
    <location>
        <begin position="316"/>
        <end position="338"/>
    </location>
</feature>